<comment type="caution">
    <text evidence="4">The sequence shown here is derived from an EMBL/GenBank/DDBJ whole genome shotgun (WGS) entry which is preliminary data.</text>
</comment>
<dbReference type="InterPro" id="IPR018586">
    <property type="entry name" value="Brinker_DNA-bd"/>
</dbReference>
<accession>A0ABD0YK24</accession>
<organism evidence="4 5">
    <name type="scientific">Ranatra chinensis</name>
    <dbReference type="NCBI Taxonomy" id="642074"/>
    <lineage>
        <taxon>Eukaryota</taxon>
        <taxon>Metazoa</taxon>
        <taxon>Ecdysozoa</taxon>
        <taxon>Arthropoda</taxon>
        <taxon>Hexapoda</taxon>
        <taxon>Insecta</taxon>
        <taxon>Pterygota</taxon>
        <taxon>Neoptera</taxon>
        <taxon>Paraneoptera</taxon>
        <taxon>Hemiptera</taxon>
        <taxon>Heteroptera</taxon>
        <taxon>Panheteroptera</taxon>
        <taxon>Nepomorpha</taxon>
        <taxon>Nepidae</taxon>
        <taxon>Ranatrinae</taxon>
        <taxon>Ranatra</taxon>
    </lineage>
</organism>
<dbReference type="InterPro" id="IPR010921">
    <property type="entry name" value="Trp_repressor/repl_initiator"/>
</dbReference>
<evidence type="ECO:0000256" key="2">
    <source>
        <dbReference type="SAM" id="MobiDB-lite"/>
    </source>
</evidence>
<dbReference type="Pfam" id="PF09607">
    <property type="entry name" value="BrkDBD"/>
    <property type="match status" value="2"/>
</dbReference>
<dbReference type="InterPro" id="IPR051839">
    <property type="entry name" value="RD_transcriptional_regulator"/>
</dbReference>
<dbReference type="SUPFAM" id="SSF46689">
    <property type="entry name" value="Homeodomain-like"/>
    <property type="match status" value="1"/>
</dbReference>
<dbReference type="InterPro" id="IPR009057">
    <property type="entry name" value="Homeodomain-like_sf"/>
</dbReference>
<feature type="compositionally biased region" description="Acidic residues" evidence="2">
    <location>
        <begin position="128"/>
        <end position="137"/>
    </location>
</feature>
<name>A0ABD0YK24_9HEMI</name>
<evidence type="ECO:0000313" key="5">
    <source>
        <dbReference type="Proteomes" id="UP001558652"/>
    </source>
</evidence>
<keyword evidence="5" id="KW-1185">Reference proteome</keyword>
<dbReference type="Proteomes" id="UP001558652">
    <property type="component" value="Unassembled WGS sequence"/>
</dbReference>
<feature type="region of interest" description="Disordered" evidence="2">
    <location>
        <begin position="92"/>
        <end position="137"/>
    </location>
</feature>
<proteinExistence type="predicted"/>
<sequence>MAHGVREHWRRATNGKSSKGMGSRRIFSPQFKLRVLDSYRRDSDCRGNQRATARKYGIHRRQIQKWLQMENALRSSSTEGGSPEPVALNLASARQRDDGSPCSAGSIPAPAPPPQPSEDVNVDKISDSEDDLSSEESLYEQDRALDFTCAALSKRRFFPVGFKLGVVDAFYADPDCRGNQRATARKFGVHRRQVQKWLDRENALRGSETLQKVTECLDLSKKRKLEEEETDWTVSKRIDVQDEQETALCLVKQPAEVTAPVDLYRPYLCCHQSPETPPIYDTSPWSPPHYYPYYGVIDTSYVTKWLSHDAPYYRQTVHDVGLYAPMYS</sequence>
<evidence type="ECO:0000256" key="1">
    <source>
        <dbReference type="ARBA" id="ARBA00004123"/>
    </source>
</evidence>
<evidence type="ECO:0000313" key="4">
    <source>
        <dbReference type="EMBL" id="KAL1131544.1"/>
    </source>
</evidence>
<dbReference type="SUPFAM" id="SSF48295">
    <property type="entry name" value="TrpR-like"/>
    <property type="match status" value="1"/>
</dbReference>
<dbReference type="Gene3D" id="1.10.10.60">
    <property type="entry name" value="Homeodomain-like"/>
    <property type="match status" value="2"/>
</dbReference>
<comment type="subcellular location">
    <subcellularLocation>
        <location evidence="1">Nucleus</location>
    </subcellularLocation>
</comment>
<feature type="domain" description="Brinker DNA-binding" evidence="3">
    <location>
        <begin position="22"/>
        <end position="77"/>
    </location>
</feature>
<dbReference type="GO" id="GO:0005634">
    <property type="term" value="C:nucleus"/>
    <property type="evidence" value="ECO:0007669"/>
    <property type="project" value="UniProtKB-SubCell"/>
</dbReference>
<feature type="region of interest" description="Disordered" evidence="2">
    <location>
        <begin position="1"/>
        <end position="26"/>
    </location>
</feature>
<dbReference type="PANTHER" id="PTHR33215:SF13">
    <property type="entry name" value="PROTEIN DISTAL ANTENNA"/>
    <property type="match status" value="1"/>
</dbReference>
<protein>
    <recommendedName>
        <fullName evidence="3">Brinker DNA-binding domain-containing protein</fullName>
    </recommendedName>
</protein>
<dbReference type="PANTHER" id="PTHR33215">
    <property type="entry name" value="PROTEIN DISTAL ANTENNA"/>
    <property type="match status" value="1"/>
</dbReference>
<reference evidence="4 5" key="1">
    <citation type="submission" date="2024-07" db="EMBL/GenBank/DDBJ databases">
        <title>Chromosome-level genome assembly of the water stick insect Ranatra chinensis (Heteroptera: Nepidae).</title>
        <authorList>
            <person name="Liu X."/>
        </authorList>
    </citation>
    <scope>NUCLEOTIDE SEQUENCE [LARGE SCALE GENOMIC DNA]</scope>
    <source>
        <strain evidence="4">Cailab_2021Rc</strain>
        <tissue evidence="4">Muscle</tissue>
    </source>
</reference>
<evidence type="ECO:0000259" key="3">
    <source>
        <dbReference type="Pfam" id="PF09607"/>
    </source>
</evidence>
<gene>
    <name evidence="4" type="ORF">AAG570_011161</name>
</gene>
<dbReference type="EMBL" id="JBFDAA010000006">
    <property type="protein sequence ID" value="KAL1131544.1"/>
    <property type="molecule type" value="Genomic_DNA"/>
</dbReference>
<dbReference type="AlphaFoldDB" id="A0ABD0YK24"/>
<feature type="domain" description="Brinker DNA-binding" evidence="3">
    <location>
        <begin position="155"/>
        <end position="207"/>
    </location>
</feature>